<dbReference type="SMART" id="SM00382">
    <property type="entry name" value="AAA"/>
    <property type="match status" value="1"/>
</dbReference>
<dbReference type="Pfam" id="PF13401">
    <property type="entry name" value="AAA_22"/>
    <property type="match status" value="1"/>
</dbReference>
<evidence type="ECO:0000256" key="2">
    <source>
        <dbReference type="SAM" id="MobiDB-lite"/>
    </source>
</evidence>
<protein>
    <submittedName>
        <fullName evidence="4">UDP-N-acetylglucosamine 2-epimerase</fullName>
    </submittedName>
</protein>
<dbReference type="NCBIfam" id="TIGR00236">
    <property type="entry name" value="wecB"/>
    <property type="match status" value="1"/>
</dbReference>
<dbReference type="NCBIfam" id="TIGR03015">
    <property type="entry name" value="pepcterm_ATPase"/>
    <property type="match status" value="1"/>
</dbReference>
<feature type="domain" description="AAA+ ATPase" evidence="3">
    <location>
        <begin position="42"/>
        <end position="207"/>
    </location>
</feature>
<dbReference type="Gene3D" id="3.40.50.2000">
    <property type="entry name" value="Glycogen Phosphorylase B"/>
    <property type="match status" value="2"/>
</dbReference>
<dbReference type="SUPFAM" id="SSF53756">
    <property type="entry name" value="UDP-Glycosyltransferase/glycogen phosphorylase"/>
    <property type="match status" value="1"/>
</dbReference>
<dbReference type="InterPro" id="IPR003593">
    <property type="entry name" value="AAA+_ATPase"/>
</dbReference>
<feature type="region of interest" description="Disordered" evidence="2">
    <location>
        <begin position="341"/>
        <end position="361"/>
    </location>
</feature>
<accession>A0A3N1Y7D9</accession>
<feature type="region of interest" description="Disordered" evidence="2">
    <location>
        <begin position="278"/>
        <end position="298"/>
    </location>
</feature>
<evidence type="ECO:0000313" key="4">
    <source>
        <dbReference type="EMBL" id="ROR34739.1"/>
    </source>
</evidence>
<dbReference type="AlphaFoldDB" id="A0A3N1Y7D9"/>
<dbReference type="InterPro" id="IPR003331">
    <property type="entry name" value="UDP_GlcNAc_Epimerase_2_dom"/>
</dbReference>
<dbReference type="InterPro" id="IPR029767">
    <property type="entry name" value="WecB-like"/>
</dbReference>
<dbReference type="InterPro" id="IPR049945">
    <property type="entry name" value="AAA_22"/>
</dbReference>
<comment type="similarity">
    <text evidence="1">Belongs to the UDP-N-acetylglucosamine 2-epimerase family.</text>
</comment>
<proteinExistence type="inferred from homology"/>
<dbReference type="EMBL" id="RJVI01000001">
    <property type="protein sequence ID" value="ROR34739.1"/>
    <property type="molecule type" value="Genomic_DNA"/>
</dbReference>
<evidence type="ECO:0000259" key="3">
    <source>
        <dbReference type="SMART" id="SM00382"/>
    </source>
</evidence>
<dbReference type="PANTHER" id="PTHR43174:SF1">
    <property type="entry name" value="UDP-N-ACETYLGLUCOSAMINE 2-EPIMERASE"/>
    <property type="match status" value="1"/>
</dbReference>
<reference evidence="4 5" key="1">
    <citation type="submission" date="2018-11" db="EMBL/GenBank/DDBJ databases">
        <title>Genomic Encyclopedia of Type Strains, Phase IV (KMG-IV): sequencing the most valuable type-strain genomes for metagenomic binning, comparative biology and taxonomic classification.</title>
        <authorList>
            <person name="Goeker M."/>
        </authorList>
    </citation>
    <scope>NUCLEOTIDE SEQUENCE [LARGE SCALE GENOMIC DNA]</scope>
    <source>
        <strain evidence="4 5">DSM 100275</strain>
    </source>
</reference>
<evidence type="ECO:0000313" key="5">
    <source>
        <dbReference type="Proteomes" id="UP000276634"/>
    </source>
</evidence>
<gene>
    <name evidence="4" type="ORF">EDC57_0643</name>
</gene>
<dbReference type="InterPro" id="IPR027417">
    <property type="entry name" value="P-loop_NTPase"/>
</dbReference>
<dbReference type="GO" id="GO:0016887">
    <property type="term" value="F:ATP hydrolysis activity"/>
    <property type="evidence" value="ECO:0007669"/>
    <property type="project" value="InterPro"/>
</dbReference>
<dbReference type="Pfam" id="PF02350">
    <property type="entry name" value="Epimerase_2"/>
    <property type="match status" value="1"/>
</dbReference>
<sequence>MYQSFYRLESLPFELTPDPAFFFMSRGHRRAMAYLRYGLSKEEGFLVLTGEIGTGKTMLAAALLRDLAREAVIGARVATSQLEAYDMLEMVAASFGLEHEGKSKTALIKRIEAFLADGVARGRRALLVVDEAQNIARDALEELRLLSNLELDGRPLLQIFLFGQDEFRRLLRAPHMEQLRQRVVAAYHLGPLRSDETREYIEHRLRRAGWKGDPVFTDEAFHVIHRFSGGIPRRINTLCDRLLLYGYLEELHEISADVVGVVIEELREEAFLEAAPSAAMEAAPAGPPGRSPRRGEAAGLEGRVEGMEGRMAGIEERLDGIEAGVGAIRERMEALLGAAGRAEAGTGRGRPATRRHPPRGRGVLCVVGARPNFMKIAPVMRALREAPEPVRVRLVHTGQHYDEAMKDAFFRQLGLPEPDVDLGVGSASHAVQTAQIMERFEPVLEREDPACVVVVGDVNSTLACALVAAKAGRAVAHVEAGLRSFDRTMPEEVNRVLTDQVADLLFCTEPRAVENLRGEGIEEGRIHLVGNVMIDTLLRHRELAVPPARTLARHGVDPAVIEGAEGYILLTLHRPANVDDPAVLRRLIKTVRGISDAVPVVFPVHPRTAARIEAAGLGDLMGARRIVRLPPLGYLETLGLMAEARLVMTDSGGMQEETTALGVPCITLRENTERPITVEQGTNRIVGSDPNRILAAVDHVLANGAQGRVPQLWDGRAAERIRDVLVSWLNGRAG</sequence>
<dbReference type="CDD" id="cd03786">
    <property type="entry name" value="GTB_UDP-GlcNAc_2-Epimerase"/>
    <property type="match status" value="1"/>
</dbReference>
<organism evidence="4 5">
    <name type="scientific">Inmirania thermothiophila</name>
    <dbReference type="NCBI Taxonomy" id="1750597"/>
    <lineage>
        <taxon>Bacteria</taxon>
        <taxon>Pseudomonadati</taxon>
        <taxon>Pseudomonadota</taxon>
        <taxon>Gammaproteobacteria</taxon>
        <taxon>Chromatiales</taxon>
        <taxon>Ectothiorhodospiraceae</taxon>
        <taxon>Inmirania</taxon>
    </lineage>
</organism>
<dbReference type="Proteomes" id="UP000276634">
    <property type="component" value="Unassembled WGS sequence"/>
</dbReference>
<keyword evidence="1" id="KW-0413">Isomerase</keyword>
<dbReference type="GO" id="GO:0016853">
    <property type="term" value="F:isomerase activity"/>
    <property type="evidence" value="ECO:0007669"/>
    <property type="project" value="UniProtKB-KW"/>
</dbReference>
<comment type="caution">
    <text evidence="4">The sequence shown here is derived from an EMBL/GenBank/DDBJ whole genome shotgun (WGS) entry which is preliminary data.</text>
</comment>
<dbReference type="Gene3D" id="3.40.50.300">
    <property type="entry name" value="P-loop containing nucleotide triphosphate hydrolases"/>
    <property type="match status" value="1"/>
</dbReference>
<dbReference type="OrthoDB" id="9803238at2"/>
<dbReference type="InterPro" id="IPR017466">
    <property type="entry name" value="XrtA-assoc_ATPase-like"/>
</dbReference>
<dbReference type="SUPFAM" id="SSF52540">
    <property type="entry name" value="P-loop containing nucleoside triphosphate hydrolases"/>
    <property type="match status" value="1"/>
</dbReference>
<dbReference type="PANTHER" id="PTHR43174">
    <property type="entry name" value="UDP-N-ACETYLGLUCOSAMINE 2-EPIMERASE"/>
    <property type="match status" value="1"/>
</dbReference>
<evidence type="ECO:0000256" key="1">
    <source>
        <dbReference type="RuleBase" id="RU003513"/>
    </source>
</evidence>
<name>A0A3N1Y7D9_9GAMM</name>
<keyword evidence="5" id="KW-1185">Reference proteome</keyword>